<reference evidence="3 18" key="3">
    <citation type="submission" date="2019-06" db="EMBL/GenBank/DDBJ databases">
        <title>Genomics analysis of Aphanomyces spp. identifies a new class of oomycete effector associated with host adaptation.</title>
        <authorList>
            <person name="Gaulin E."/>
        </authorList>
    </citation>
    <scope>NUCLEOTIDE SEQUENCE [LARGE SCALE GENOMIC DNA]</scope>
    <source>
        <strain evidence="3 18">E</strain>
    </source>
</reference>
<gene>
    <name evidence="3" type="ORF">AaE_014941</name>
    <name evidence="4" type="ORF">DYB25_007194</name>
    <name evidence="9" type="ORF">DYB26_003980</name>
    <name evidence="10" type="ORF">DYB28_007023</name>
    <name evidence="6" type="ORF">DYB30_007756</name>
    <name evidence="7" type="ORF">DYB35_002768</name>
    <name evidence="8" type="ORF">DYB37_000738</name>
    <name evidence="5" type="ORF">DYB38_006346</name>
</gene>
<evidence type="ECO:0000313" key="4">
    <source>
        <dbReference type="EMBL" id="RHX96528.1"/>
    </source>
</evidence>
<dbReference type="EMBL" id="QUTG01006336">
    <property type="protein sequence ID" value="RHY84229.1"/>
    <property type="molecule type" value="Genomic_DNA"/>
</dbReference>
<dbReference type="EMBL" id="VJMI01020421">
    <property type="protein sequence ID" value="KAF0704440.1"/>
    <property type="molecule type" value="Genomic_DNA"/>
</dbReference>
<evidence type="ECO:0000313" key="5">
    <source>
        <dbReference type="EMBL" id="RHY37807.1"/>
    </source>
</evidence>
<evidence type="ECO:0000313" key="11">
    <source>
        <dbReference type="Proteomes" id="UP000265716"/>
    </source>
</evidence>
<dbReference type="EMBL" id="QUTI01015873">
    <property type="protein sequence ID" value="RLO11435.1"/>
    <property type="molecule type" value="Genomic_DNA"/>
</dbReference>
<feature type="region of interest" description="Disordered" evidence="1">
    <location>
        <begin position="1"/>
        <end position="44"/>
    </location>
</feature>
<evidence type="ECO:0000256" key="1">
    <source>
        <dbReference type="SAM" id="MobiDB-lite"/>
    </source>
</evidence>
<dbReference type="VEuPathDB" id="FungiDB:H257_11599"/>
<dbReference type="Proteomes" id="UP000469452">
    <property type="component" value="Unassembled WGS sequence"/>
</dbReference>
<keyword evidence="2" id="KW-0472">Membrane</keyword>
<feature type="transmembrane region" description="Helical" evidence="2">
    <location>
        <begin position="209"/>
        <end position="231"/>
    </location>
</feature>
<feature type="transmembrane region" description="Helical" evidence="2">
    <location>
        <begin position="339"/>
        <end position="361"/>
    </location>
</feature>
<feature type="compositionally biased region" description="Polar residues" evidence="1">
    <location>
        <begin position="1"/>
        <end position="11"/>
    </location>
</feature>
<comment type="caution">
    <text evidence="5">The sequence shown here is derived from an EMBL/GenBank/DDBJ whole genome shotgun (WGS) entry which is preliminary data.</text>
</comment>
<dbReference type="EMBL" id="QUTD01005310">
    <property type="protein sequence ID" value="RHY62753.1"/>
    <property type="molecule type" value="Genomic_DNA"/>
</dbReference>
<keyword evidence="2" id="KW-1133">Transmembrane helix</keyword>
<reference evidence="11 12" key="2">
    <citation type="submission" date="2018-08" db="EMBL/GenBank/DDBJ databases">
        <title>Aphanomyces genome sequencing and annotation.</title>
        <authorList>
            <person name="Minardi D."/>
            <person name="Oidtmann B."/>
            <person name="Van Der Giezen M."/>
            <person name="Studholme D.J."/>
        </authorList>
    </citation>
    <scope>NUCLEOTIDE SEQUENCE [LARGE SCALE GENOMIC DNA]</scope>
    <source>
        <strain evidence="6 13">D2</strain>
        <strain evidence="8 15">Da</strain>
        <strain evidence="9 17">FDL457</strain>
        <strain evidence="5 11">SA</strain>
        <strain evidence="7 16">Sv</strain>
        <strain evidence="4 12">Yx</strain>
    </source>
</reference>
<feature type="transmembrane region" description="Helical" evidence="2">
    <location>
        <begin position="237"/>
        <end position="257"/>
    </location>
</feature>
<evidence type="ECO:0000313" key="9">
    <source>
        <dbReference type="EMBL" id="RHZ42261.1"/>
    </source>
</evidence>
<evidence type="ECO:0000313" key="10">
    <source>
        <dbReference type="EMBL" id="RLO11435.1"/>
    </source>
</evidence>
<evidence type="ECO:0000313" key="13">
    <source>
        <dbReference type="Proteomes" id="UP000266643"/>
    </source>
</evidence>
<evidence type="ECO:0000313" key="6">
    <source>
        <dbReference type="EMBL" id="RHY62753.1"/>
    </source>
</evidence>
<keyword evidence="2" id="KW-0812">Transmembrane</keyword>
<dbReference type="EMBL" id="QUTF01001995">
    <property type="protein sequence ID" value="RHZ42261.1"/>
    <property type="molecule type" value="Genomic_DNA"/>
</dbReference>
<feature type="transmembrane region" description="Helical" evidence="2">
    <location>
        <begin position="184"/>
        <end position="202"/>
    </location>
</feature>
<reference evidence="10 14" key="1">
    <citation type="journal article" date="2018" name="J. Invertebr. Pathol.">
        <title>New genotyping method for the causative agent of crayfish plague (Aphanomyces astaci) based on whole genome data.</title>
        <authorList>
            <person name="Minardi D."/>
            <person name="Studholme D.J."/>
            <person name="van der Giezen M."/>
            <person name="Pretto T."/>
            <person name="Oidtmann B."/>
        </authorList>
    </citation>
    <scope>NUCLEOTIDE SEQUENCE [LARGE SCALE GENOMIC DNA]</scope>
    <source>
        <strain evidence="10 14">KB13</strain>
    </source>
</reference>
<evidence type="ECO:0000313" key="12">
    <source>
        <dbReference type="Proteomes" id="UP000266239"/>
    </source>
</evidence>
<name>A0A397C3Q4_APHAT</name>
<evidence type="ECO:0000313" key="15">
    <source>
        <dbReference type="Proteomes" id="UP000285430"/>
    </source>
</evidence>
<evidence type="ECO:0000313" key="14">
    <source>
        <dbReference type="Proteomes" id="UP000275652"/>
    </source>
</evidence>
<dbReference type="AlphaFoldDB" id="A0A397C3Q4"/>
<organism evidence="5 11">
    <name type="scientific">Aphanomyces astaci</name>
    <name type="common">Crayfish plague agent</name>
    <dbReference type="NCBI Taxonomy" id="112090"/>
    <lineage>
        <taxon>Eukaryota</taxon>
        <taxon>Sar</taxon>
        <taxon>Stramenopiles</taxon>
        <taxon>Oomycota</taxon>
        <taxon>Saprolegniomycetes</taxon>
        <taxon>Saprolegniales</taxon>
        <taxon>Verrucalvaceae</taxon>
        <taxon>Aphanomyces</taxon>
    </lineage>
</organism>
<evidence type="ECO:0000313" key="7">
    <source>
        <dbReference type="EMBL" id="RHY84229.1"/>
    </source>
</evidence>
<dbReference type="Proteomes" id="UP000266239">
    <property type="component" value="Unassembled WGS sequence"/>
</dbReference>
<feature type="transmembrane region" description="Helical" evidence="2">
    <location>
        <begin position="146"/>
        <end position="164"/>
    </location>
</feature>
<sequence length="410" mass="43660">MKSVRTNSASQPSSVPEEDEEVDVFDSSVHVPLTADSPPKPSDACDIDVVDATAEEMVTIDVSGSPPKPAGATNNRRVAGSLDQVVADVSSPSGGKTDTVLRQRRHAPRKTHNALIALSSLGDQGPVDSCINTLSLEIQVAFRVKVLGLFTLHLLALSLLVIIFTYSPLTTDSLTRFANNDTGMALGGSVILSLVVLCALYAAKHTCPFNFVLLCVFTCIEAIAVTAFGLFFDTKASVLACLVCFFVMVFMTFFSTRRRFVKKTRHIELCHSVVAGIAAYVLVTTVACVAFGARGTGLMSGTTFGLTMLFAFPVIMWFAFDAHCMYQIMTPDEYMSGVIFFYTDLVLFLLFVVVMIVCIAACDGGAPMACFGGSCGVNIDPEHDTLPPPQPDSVGSPSTASSPVGGIETV</sequence>
<evidence type="ECO:0000313" key="8">
    <source>
        <dbReference type="EMBL" id="RHZ22359.1"/>
    </source>
</evidence>
<dbReference type="Proteomes" id="UP000265716">
    <property type="component" value="Unassembled WGS sequence"/>
</dbReference>
<accession>A0A397C3Q4</accession>
<proteinExistence type="predicted"/>
<dbReference type="Proteomes" id="UP000266643">
    <property type="component" value="Unassembled WGS sequence"/>
</dbReference>
<dbReference type="Proteomes" id="UP000286510">
    <property type="component" value="Unassembled WGS sequence"/>
</dbReference>
<evidence type="ECO:0000313" key="18">
    <source>
        <dbReference type="Proteomes" id="UP000469452"/>
    </source>
</evidence>
<protein>
    <submittedName>
        <fullName evidence="5">Uncharacterized protein</fullName>
    </submittedName>
</protein>
<feature type="transmembrane region" description="Helical" evidence="2">
    <location>
        <begin position="298"/>
        <end position="319"/>
    </location>
</feature>
<feature type="compositionally biased region" description="Polar residues" evidence="1">
    <location>
        <begin position="393"/>
        <end position="402"/>
    </location>
</feature>
<dbReference type="Proteomes" id="UP000285430">
    <property type="component" value="Unassembled WGS sequence"/>
</dbReference>
<dbReference type="Proteomes" id="UP000285712">
    <property type="component" value="Unassembled WGS sequence"/>
</dbReference>
<feature type="transmembrane region" description="Helical" evidence="2">
    <location>
        <begin position="269"/>
        <end position="292"/>
    </location>
</feature>
<dbReference type="Proteomes" id="UP000275652">
    <property type="component" value="Unassembled WGS sequence"/>
</dbReference>
<evidence type="ECO:0000313" key="16">
    <source>
        <dbReference type="Proteomes" id="UP000285712"/>
    </source>
</evidence>
<feature type="region of interest" description="Disordered" evidence="1">
    <location>
        <begin position="386"/>
        <end position="410"/>
    </location>
</feature>
<dbReference type="EMBL" id="QUTA01013346">
    <property type="protein sequence ID" value="RHX96528.1"/>
    <property type="molecule type" value="Genomic_DNA"/>
</dbReference>
<evidence type="ECO:0000313" key="3">
    <source>
        <dbReference type="EMBL" id="KAF0704440.1"/>
    </source>
</evidence>
<dbReference type="EMBL" id="QUTH01003004">
    <property type="protein sequence ID" value="RHZ22359.1"/>
    <property type="molecule type" value="Genomic_DNA"/>
</dbReference>
<evidence type="ECO:0000313" key="17">
    <source>
        <dbReference type="Proteomes" id="UP000286510"/>
    </source>
</evidence>
<evidence type="ECO:0000256" key="2">
    <source>
        <dbReference type="SAM" id="Phobius"/>
    </source>
</evidence>
<dbReference type="EMBL" id="QUTC01012043">
    <property type="protein sequence ID" value="RHY37807.1"/>
    <property type="molecule type" value="Genomic_DNA"/>
</dbReference>